<keyword evidence="5 10" id="KW-0540">Nuclease</keyword>
<evidence type="ECO:0000256" key="2">
    <source>
        <dbReference type="ARBA" id="ARBA00005300"/>
    </source>
</evidence>
<feature type="compositionally biased region" description="Basic and acidic residues" evidence="11">
    <location>
        <begin position="9"/>
        <end position="19"/>
    </location>
</feature>
<protein>
    <recommendedName>
        <fullName evidence="4 10">Ribonuclease H</fullName>
        <shortName evidence="10">RNase H</shortName>
        <ecNumber evidence="4 10">3.1.26.4</ecNumber>
    </recommendedName>
</protein>
<dbReference type="SUPFAM" id="SSF53098">
    <property type="entry name" value="Ribonuclease H-like"/>
    <property type="match status" value="1"/>
</dbReference>
<comment type="subunit">
    <text evidence="3 10">Monomer.</text>
</comment>
<keyword evidence="14" id="KW-1185">Reference proteome</keyword>
<keyword evidence="10" id="KW-0963">Cytoplasm</keyword>
<comment type="subcellular location">
    <subcellularLocation>
        <location evidence="10">Cytoplasm</location>
    </subcellularLocation>
</comment>
<dbReference type="PANTHER" id="PTHR10642">
    <property type="entry name" value="RIBONUCLEASE H1"/>
    <property type="match status" value="1"/>
</dbReference>
<evidence type="ECO:0000313" key="13">
    <source>
        <dbReference type="EMBL" id="GGI00777.1"/>
    </source>
</evidence>
<dbReference type="EMBL" id="BMFW01000029">
    <property type="protein sequence ID" value="GGI00777.1"/>
    <property type="molecule type" value="Genomic_DNA"/>
</dbReference>
<feature type="region of interest" description="Disordered" evidence="11">
    <location>
        <begin position="1"/>
        <end position="37"/>
    </location>
</feature>
<dbReference type="CDD" id="cd09278">
    <property type="entry name" value="RNase_HI_prokaryote_like"/>
    <property type="match status" value="1"/>
</dbReference>
<evidence type="ECO:0000256" key="9">
    <source>
        <dbReference type="ARBA" id="ARBA00022842"/>
    </source>
</evidence>
<dbReference type="InterPro" id="IPR036397">
    <property type="entry name" value="RNaseH_sf"/>
</dbReference>
<evidence type="ECO:0000259" key="12">
    <source>
        <dbReference type="PROSITE" id="PS50879"/>
    </source>
</evidence>
<dbReference type="Gene3D" id="3.30.420.10">
    <property type="entry name" value="Ribonuclease H-like superfamily/Ribonuclease H"/>
    <property type="match status" value="1"/>
</dbReference>
<proteinExistence type="inferred from homology"/>
<dbReference type="EC" id="3.1.26.4" evidence="4 10"/>
<dbReference type="InterPro" id="IPR012337">
    <property type="entry name" value="RNaseH-like_sf"/>
</dbReference>
<dbReference type="InterPro" id="IPR032710">
    <property type="entry name" value="NTF2-like_dom_sf"/>
</dbReference>
<keyword evidence="6 10" id="KW-0479">Metal-binding</keyword>
<evidence type="ECO:0000256" key="10">
    <source>
        <dbReference type="HAMAP-Rule" id="MF_00042"/>
    </source>
</evidence>
<evidence type="ECO:0000313" key="14">
    <source>
        <dbReference type="Proteomes" id="UP000643279"/>
    </source>
</evidence>
<feature type="binding site" evidence="10">
    <location>
        <position position="95"/>
    </location>
    <ligand>
        <name>Mg(2+)</name>
        <dbReference type="ChEBI" id="CHEBI:18420"/>
        <label>2</label>
    </ligand>
</feature>
<evidence type="ECO:0000256" key="6">
    <source>
        <dbReference type="ARBA" id="ARBA00022723"/>
    </source>
</evidence>
<comment type="function">
    <text evidence="10">Endonuclease that specifically degrades the RNA of RNA-DNA hybrids.</text>
</comment>
<dbReference type="InterPro" id="IPR027843">
    <property type="entry name" value="DUF4440"/>
</dbReference>
<dbReference type="PANTHER" id="PTHR10642:SF26">
    <property type="entry name" value="RIBONUCLEASE H1"/>
    <property type="match status" value="1"/>
</dbReference>
<evidence type="ECO:0000256" key="5">
    <source>
        <dbReference type="ARBA" id="ARBA00022722"/>
    </source>
</evidence>
<dbReference type="SUPFAM" id="SSF54427">
    <property type="entry name" value="NTF2-like"/>
    <property type="match status" value="1"/>
</dbReference>
<dbReference type="Pfam" id="PF00075">
    <property type="entry name" value="RNase_H"/>
    <property type="match status" value="1"/>
</dbReference>
<evidence type="ECO:0000256" key="8">
    <source>
        <dbReference type="ARBA" id="ARBA00022801"/>
    </source>
</evidence>
<reference evidence="14" key="1">
    <citation type="journal article" date="2019" name="Int. J. Syst. Evol. Microbiol.">
        <title>The Global Catalogue of Microorganisms (GCM) 10K type strain sequencing project: providing services to taxonomists for standard genome sequencing and annotation.</title>
        <authorList>
            <consortium name="The Broad Institute Genomics Platform"/>
            <consortium name="The Broad Institute Genome Sequencing Center for Infectious Disease"/>
            <person name="Wu L."/>
            <person name="Ma J."/>
        </authorList>
    </citation>
    <scope>NUCLEOTIDE SEQUENCE [LARGE SCALE GENOMIC DNA]</scope>
    <source>
        <strain evidence="14">CGMCC 1.12778</strain>
    </source>
</reference>
<comment type="catalytic activity">
    <reaction evidence="1 10">
        <text>Endonucleolytic cleavage to 5'-phosphomonoester.</text>
        <dbReference type="EC" id="3.1.26.4"/>
    </reaction>
</comment>
<feature type="region of interest" description="Disordered" evidence="11">
    <location>
        <begin position="233"/>
        <end position="304"/>
    </location>
</feature>
<evidence type="ECO:0000256" key="1">
    <source>
        <dbReference type="ARBA" id="ARBA00000077"/>
    </source>
</evidence>
<gene>
    <name evidence="10 13" type="primary">rnhA</name>
    <name evidence="13" type="ORF">GCM10007170_38700</name>
</gene>
<dbReference type="Pfam" id="PF14534">
    <property type="entry name" value="DUF4440"/>
    <property type="match status" value="1"/>
</dbReference>
<keyword evidence="8 10" id="KW-0378">Hydrolase</keyword>
<comment type="cofactor">
    <cofactor evidence="10">
        <name>Mg(2+)</name>
        <dbReference type="ChEBI" id="CHEBI:18420"/>
    </cofactor>
    <text evidence="10">Binds 1 Mg(2+) ion per subunit. May bind a second metal ion at a regulatory site, or after substrate binding.</text>
</comment>
<sequence length="447" mass="47832">MRFGAGDFGKVDVPTRLHNTENTGPAVQTGTENDTPARVKGSVSVFQICPKHRAVVSRRPAAGRRDAYMGSPVRAAAIVSCFWQDGPVTITAAADGSALGNPGPAGWAWYVNDDCWRAGGWPHGTNNQGELMAVLDLLRATAHLPGEDLRILCDSQYVINSITKWMPGWKRKGWRKADGKPVMNVELLKELDRELAGRTYIFEWVKGHAGHDLNEAADERARAAATAYQQGVAARSGPGFPGGHHPGVHHEGTAGHSLDAQSQTGVGLPPATLDIPAAAPAGPAAAPGRNTPAGAGRRPRATPEPVSAFDELDLFSQLDNEALEVAEATQQAGSIPPEALVEELERELLGPLVRGDIGRTAVLLHPDFMEIGSSGRVWTRDAMMMALEEDPGERTEIEILGADRIGAGAVLLTYRSFARSGSTLRSSLWVLDGGRWRLRFHQGTPEA</sequence>
<feature type="compositionally biased region" description="Low complexity" evidence="11">
    <location>
        <begin position="276"/>
        <end position="296"/>
    </location>
</feature>
<dbReference type="Proteomes" id="UP000643279">
    <property type="component" value="Unassembled WGS sequence"/>
</dbReference>
<feature type="compositionally biased region" description="Polar residues" evidence="11">
    <location>
        <begin position="20"/>
        <end position="34"/>
    </location>
</feature>
<feature type="binding site" evidence="10">
    <location>
        <position position="130"/>
    </location>
    <ligand>
        <name>Mg(2+)</name>
        <dbReference type="ChEBI" id="CHEBI:18420"/>
        <label>1</label>
    </ligand>
</feature>
<accession>A0ABQ2AZM9</accession>
<organism evidence="13 14">
    <name type="scientific">Arthrobacter liuii</name>
    <dbReference type="NCBI Taxonomy" id="1476996"/>
    <lineage>
        <taxon>Bacteria</taxon>
        <taxon>Bacillati</taxon>
        <taxon>Actinomycetota</taxon>
        <taxon>Actinomycetes</taxon>
        <taxon>Micrococcales</taxon>
        <taxon>Micrococcaceae</taxon>
        <taxon>Arthrobacter</taxon>
    </lineage>
</organism>
<comment type="similarity">
    <text evidence="2 10">Belongs to the RNase H family.</text>
</comment>
<comment type="caution">
    <text evidence="13">The sequence shown here is derived from an EMBL/GenBank/DDBJ whole genome shotgun (WGS) entry which is preliminary data.</text>
</comment>
<feature type="domain" description="RNase H type-1" evidence="12">
    <location>
        <begin position="86"/>
        <end position="226"/>
    </location>
</feature>
<dbReference type="InterPro" id="IPR050092">
    <property type="entry name" value="RNase_H"/>
</dbReference>
<evidence type="ECO:0000256" key="11">
    <source>
        <dbReference type="SAM" id="MobiDB-lite"/>
    </source>
</evidence>
<evidence type="ECO:0000256" key="4">
    <source>
        <dbReference type="ARBA" id="ARBA00012180"/>
    </source>
</evidence>
<keyword evidence="7 10" id="KW-0255">Endonuclease</keyword>
<dbReference type="InterPro" id="IPR002156">
    <property type="entry name" value="RNaseH_domain"/>
</dbReference>
<dbReference type="InterPro" id="IPR022892">
    <property type="entry name" value="RNaseHI"/>
</dbReference>
<dbReference type="HAMAP" id="MF_00042">
    <property type="entry name" value="RNase_H"/>
    <property type="match status" value="1"/>
</dbReference>
<name>A0ABQ2AZM9_9MICC</name>
<feature type="binding site" evidence="10">
    <location>
        <position position="218"/>
    </location>
    <ligand>
        <name>Mg(2+)</name>
        <dbReference type="ChEBI" id="CHEBI:18420"/>
        <label>2</label>
    </ligand>
</feature>
<feature type="binding site" evidence="10">
    <location>
        <position position="95"/>
    </location>
    <ligand>
        <name>Mg(2+)</name>
        <dbReference type="ChEBI" id="CHEBI:18420"/>
        <label>1</label>
    </ligand>
</feature>
<feature type="binding site" evidence="10">
    <location>
        <position position="154"/>
    </location>
    <ligand>
        <name>Mg(2+)</name>
        <dbReference type="ChEBI" id="CHEBI:18420"/>
        <label>1</label>
    </ligand>
</feature>
<dbReference type="PROSITE" id="PS50879">
    <property type="entry name" value="RNASE_H_1"/>
    <property type="match status" value="1"/>
</dbReference>
<evidence type="ECO:0000256" key="7">
    <source>
        <dbReference type="ARBA" id="ARBA00022759"/>
    </source>
</evidence>
<dbReference type="Gene3D" id="3.10.450.50">
    <property type="match status" value="1"/>
</dbReference>
<keyword evidence="9 10" id="KW-0460">Magnesium</keyword>
<evidence type="ECO:0000256" key="3">
    <source>
        <dbReference type="ARBA" id="ARBA00011245"/>
    </source>
</evidence>